<comment type="caution">
    <text evidence="1">The sequence shown here is derived from an EMBL/GenBank/DDBJ whole genome shotgun (WGS) entry which is preliminary data.</text>
</comment>
<dbReference type="RefSeq" id="XP_007721043.1">
    <property type="nucleotide sequence ID" value="XM_007722853.1"/>
</dbReference>
<protein>
    <submittedName>
        <fullName evidence="1">Uncharacterized protein</fullName>
    </submittedName>
</protein>
<keyword evidence="2" id="KW-1185">Reference proteome</keyword>
<reference evidence="1 2" key="1">
    <citation type="submission" date="2013-03" db="EMBL/GenBank/DDBJ databases">
        <title>The Genome Sequence of Capronia coronata CBS 617.96.</title>
        <authorList>
            <consortium name="The Broad Institute Genomics Platform"/>
            <person name="Cuomo C."/>
            <person name="de Hoog S."/>
            <person name="Gorbushina A."/>
            <person name="Walker B."/>
            <person name="Young S.K."/>
            <person name="Zeng Q."/>
            <person name="Gargeya S."/>
            <person name="Fitzgerald M."/>
            <person name="Haas B."/>
            <person name="Abouelleil A."/>
            <person name="Allen A.W."/>
            <person name="Alvarado L."/>
            <person name="Arachchi H.M."/>
            <person name="Berlin A.M."/>
            <person name="Chapman S.B."/>
            <person name="Gainer-Dewar J."/>
            <person name="Goldberg J."/>
            <person name="Griggs A."/>
            <person name="Gujja S."/>
            <person name="Hansen M."/>
            <person name="Howarth C."/>
            <person name="Imamovic A."/>
            <person name="Ireland A."/>
            <person name="Larimer J."/>
            <person name="McCowan C."/>
            <person name="Murphy C."/>
            <person name="Pearson M."/>
            <person name="Poon T.W."/>
            <person name="Priest M."/>
            <person name="Roberts A."/>
            <person name="Saif S."/>
            <person name="Shea T."/>
            <person name="Sisk P."/>
            <person name="Sykes S."/>
            <person name="Wortman J."/>
            <person name="Nusbaum C."/>
            <person name="Birren B."/>
        </authorList>
    </citation>
    <scope>NUCLEOTIDE SEQUENCE [LARGE SCALE GENOMIC DNA]</scope>
    <source>
        <strain evidence="1 2">CBS 617.96</strain>
    </source>
</reference>
<dbReference type="STRING" id="1182541.W9ZGC3"/>
<dbReference type="AlphaFoldDB" id="W9ZGC3"/>
<name>W9ZGC3_9EURO</name>
<evidence type="ECO:0000313" key="2">
    <source>
        <dbReference type="Proteomes" id="UP000019484"/>
    </source>
</evidence>
<dbReference type="GeneID" id="19156842"/>
<dbReference type="Proteomes" id="UP000019484">
    <property type="component" value="Unassembled WGS sequence"/>
</dbReference>
<sequence>DACCQAACVNVPCPSQTQPKATTACVEQCPQGTGTQNLRPNSTPIARLLVLARTSYSTSTIGSGATASSDSVASTLGAGADRLHVGKIGLAVFGLVIAGLAL</sequence>
<evidence type="ECO:0000313" key="1">
    <source>
        <dbReference type="EMBL" id="EXJ93549.1"/>
    </source>
</evidence>
<gene>
    <name evidence="1" type="ORF">A1O1_01941</name>
</gene>
<accession>W9ZGC3</accession>
<dbReference type="HOGENOM" id="CLU_2284037_0_0_1"/>
<dbReference type="EMBL" id="AMWN01000002">
    <property type="protein sequence ID" value="EXJ93549.1"/>
    <property type="molecule type" value="Genomic_DNA"/>
</dbReference>
<feature type="non-terminal residue" evidence="1">
    <location>
        <position position="1"/>
    </location>
</feature>
<proteinExistence type="predicted"/>
<organism evidence="1 2">
    <name type="scientific">Capronia coronata CBS 617.96</name>
    <dbReference type="NCBI Taxonomy" id="1182541"/>
    <lineage>
        <taxon>Eukaryota</taxon>
        <taxon>Fungi</taxon>
        <taxon>Dikarya</taxon>
        <taxon>Ascomycota</taxon>
        <taxon>Pezizomycotina</taxon>
        <taxon>Eurotiomycetes</taxon>
        <taxon>Chaetothyriomycetidae</taxon>
        <taxon>Chaetothyriales</taxon>
        <taxon>Herpotrichiellaceae</taxon>
        <taxon>Capronia</taxon>
    </lineage>
</organism>
<dbReference type="OrthoDB" id="5597238at2759"/>